<evidence type="ECO:0000313" key="2">
    <source>
        <dbReference type="Proteomes" id="UP001186974"/>
    </source>
</evidence>
<name>A0ACC3DZ18_9PEZI</name>
<dbReference type="Proteomes" id="UP001186974">
    <property type="component" value="Unassembled WGS sequence"/>
</dbReference>
<reference evidence="1" key="1">
    <citation type="submission" date="2024-09" db="EMBL/GenBank/DDBJ databases">
        <title>Black Yeasts Isolated from many extreme environments.</title>
        <authorList>
            <person name="Coleine C."/>
            <person name="Stajich J.E."/>
            <person name="Selbmann L."/>
        </authorList>
    </citation>
    <scope>NUCLEOTIDE SEQUENCE</scope>
    <source>
        <strain evidence="1">CCFEE 5737</strain>
    </source>
</reference>
<evidence type="ECO:0000313" key="1">
    <source>
        <dbReference type="EMBL" id="KAK3081983.1"/>
    </source>
</evidence>
<comment type="caution">
    <text evidence="1">The sequence shown here is derived from an EMBL/GenBank/DDBJ whole genome shotgun (WGS) entry which is preliminary data.</text>
</comment>
<dbReference type="EMBL" id="JAWDJW010000025">
    <property type="protein sequence ID" value="KAK3081983.1"/>
    <property type="molecule type" value="Genomic_DNA"/>
</dbReference>
<accession>A0ACC3DZ18</accession>
<gene>
    <name evidence="1" type="ORF">LTS18_009291</name>
</gene>
<sequence length="411" mass="44986">MSIEEDSTVAIVGAGPVGLLIALLLAQGGVSVTVYEAEEAVSQSPRAIVYFDVVLQEFKKAGILEEVENAGFLAEAVSWRRADGSALATISGGPPETRSILLGQPFLAEIILNKLAAFPHAKVLYNHRYVDAEQTDDRVTTHLTRGDDNGRVIHHSQYLVGTDGGRSAVRKSMDIPFEGTSWNDFLFVAANIDYDLDAHCDWPPVNFLVDPEDWAIILKRGKGDIWRCTCGVKYSEGFDPESESDVAKIKEKIKRLLPGPTEQIKFLTIAPYKVHQRCAKTMAKGRVLLAGDAAHVNNPIGGIGLVTGLLDAAHAAVALKDVLLDRKSTAELQSYSDARRQAFLNITSPTTVGNKKRLMSTEPEDIKEREEFFAKLNKPDFAFLGMMMQSQAAMSSTKNRENRRADTPVSG</sequence>
<proteinExistence type="predicted"/>
<protein>
    <submittedName>
        <fullName evidence="1">Uncharacterized protein</fullName>
    </submittedName>
</protein>
<keyword evidence="2" id="KW-1185">Reference proteome</keyword>
<organism evidence="1 2">
    <name type="scientific">Coniosporium uncinatum</name>
    <dbReference type="NCBI Taxonomy" id="93489"/>
    <lineage>
        <taxon>Eukaryota</taxon>
        <taxon>Fungi</taxon>
        <taxon>Dikarya</taxon>
        <taxon>Ascomycota</taxon>
        <taxon>Pezizomycotina</taxon>
        <taxon>Dothideomycetes</taxon>
        <taxon>Dothideomycetes incertae sedis</taxon>
        <taxon>Coniosporium</taxon>
    </lineage>
</organism>